<evidence type="ECO:0000256" key="7">
    <source>
        <dbReference type="ARBA" id="ARBA00023180"/>
    </source>
</evidence>
<evidence type="ECO:0000313" key="9">
    <source>
        <dbReference type="EMBL" id="KAK3304993.1"/>
    </source>
</evidence>
<comment type="caution">
    <text evidence="9">The sequence shown here is derived from an EMBL/GenBank/DDBJ whole genome shotgun (WGS) entry which is preliminary data.</text>
</comment>
<sequence>APANEAVAYKTVVFRSGLHGDITEYQGPDPEVNGRWEELYNGFGVSLISQASARKLPNATTPLPQDRSLYVVQLDVFHQLHCLNRLRKLLYPDVYPTDVSSGSPEATDTLYHLEHCVESLRQSLQCGSDTSTIFWEWSPANAKMMGNTATTHTCRDFDRIRDWAVRHKLDGDFDMLVEVKGAPIRQAG</sequence>
<dbReference type="PANTHER" id="PTHR33365:SF4">
    <property type="entry name" value="CYCLOCHLOROTINE BIOSYNTHESIS PROTEIN O"/>
    <property type="match status" value="1"/>
</dbReference>
<keyword evidence="5" id="KW-0843">Virulence</keyword>
<name>A0AAJ0GRU9_9PEZI</name>
<keyword evidence="6" id="KW-0472">Membrane</keyword>
<dbReference type="GeneID" id="87883671"/>
<dbReference type="Proteomes" id="UP001273166">
    <property type="component" value="Unassembled WGS sequence"/>
</dbReference>
<dbReference type="GO" id="GO:0016020">
    <property type="term" value="C:membrane"/>
    <property type="evidence" value="ECO:0007669"/>
    <property type="project" value="UniProtKB-SubCell"/>
</dbReference>
<dbReference type="PANTHER" id="PTHR33365">
    <property type="entry name" value="YALI0B05434P"/>
    <property type="match status" value="1"/>
</dbReference>
<dbReference type="RefSeq" id="XP_062720773.1">
    <property type="nucleotide sequence ID" value="XM_062864842.1"/>
</dbReference>
<evidence type="ECO:0000256" key="1">
    <source>
        <dbReference type="ARBA" id="ARBA00004167"/>
    </source>
</evidence>
<evidence type="ECO:0000256" key="2">
    <source>
        <dbReference type="ARBA" id="ARBA00004685"/>
    </source>
</evidence>
<evidence type="ECO:0008006" key="11">
    <source>
        <dbReference type="Google" id="ProtNLM"/>
    </source>
</evidence>
<accession>A0AAJ0GRU9</accession>
<dbReference type="InterPro" id="IPR021765">
    <property type="entry name" value="UstYa-like"/>
</dbReference>
<evidence type="ECO:0000256" key="4">
    <source>
        <dbReference type="ARBA" id="ARBA00022989"/>
    </source>
</evidence>
<dbReference type="Pfam" id="PF11807">
    <property type="entry name" value="UstYa"/>
    <property type="match status" value="1"/>
</dbReference>
<evidence type="ECO:0000256" key="6">
    <source>
        <dbReference type="ARBA" id="ARBA00023136"/>
    </source>
</evidence>
<reference evidence="9" key="1">
    <citation type="journal article" date="2023" name="Mol. Phylogenet. Evol.">
        <title>Genome-scale phylogeny and comparative genomics of the fungal order Sordariales.</title>
        <authorList>
            <person name="Hensen N."/>
            <person name="Bonometti L."/>
            <person name="Westerberg I."/>
            <person name="Brannstrom I.O."/>
            <person name="Guillou S."/>
            <person name="Cros-Aarteil S."/>
            <person name="Calhoun S."/>
            <person name="Haridas S."/>
            <person name="Kuo A."/>
            <person name="Mondo S."/>
            <person name="Pangilinan J."/>
            <person name="Riley R."/>
            <person name="LaButti K."/>
            <person name="Andreopoulos B."/>
            <person name="Lipzen A."/>
            <person name="Chen C."/>
            <person name="Yan M."/>
            <person name="Daum C."/>
            <person name="Ng V."/>
            <person name="Clum A."/>
            <person name="Steindorff A."/>
            <person name="Ohm R.A."/>
            <person name="Martin F."/>
            <person name="Silar P."/>
            <person name="Natvig D.O."/>
            <person name="Lalanne C."/>
            <person name="Gautier V."/>
            <person name="Ament-Velasquez S.L."/>
            <person name="Kruys A."/>
            <person name="Hutchinson M.I."/>
            <person name="Powell A.J."/>
            <person name="Barry K."/>
            <person name="Miller A.N."/>
            <person name="Grigoriev I.V."/>
            <person name="Debuchy R."/>
            <person name="Gladieux P."/>
            <person name="Hiltunen Thoren M."/>
            <person name="Johannesson H."/>
        </authorList>
    </citation>
    <scope>NUCLEOTIDE SEQUENCE</scope>
    <source>
        <strain evidence="9">CBS 333.67</strain>
    </source>
</reference>
<keyword evidence="4" id="KW-1133">Transmembrane helix</keyword>
<dbReference type="AlphaFoldDB" id="A0AAJ0GRU9"/>
<evidence type="ECO:0000256" key="5">
    <source>
        <dbReference type="ARBA" id="ARBA00023026"/>
    </source>
</evidence>
<feature type="non-terminal residue" evidence="9">
    <location>
        <position position="1"/>
    </location>
</feature>
<comment type="similarity">
    <text evidence="8">Belongs to the ustYa family.</text>
</comment>
<dbReference type="EMBL" id="JAUDZG010000004">
    <property type="protein sequence ID" value="KAK3304993.1"/>
    <property type="molecule type" value="Genomic_DNA"/>
</dbReference>
<comment type="pathway">
    <text evidence="2">Mycotoxin biosynthesis.</text>
</comment>
<comment type="subcellular location">
    <subcellularLocation>
        <location evidence="1">Membrane</location>
        <topology evidence="1">Single-pass membrane protein</topology>
    </subcellularLocation>
</comment>
<keyword evidence="3" id="KW-0812">Transmembrane</keyword>
<protein>
    <recommendedName>
        <fullName evidence="11">Tat pathway signal sequence</fullName>
    </recommendedName>
</protein>
<keyword evidence="7" id="KW-0325">Glycoprotein</keyword>
<evidence type="ECO:0000256" key="3">
    <source>
        <dbReference type="ARBA" id="ARBA00022692"/>
    </source>
</evidence>
<evidence type="ECO:0000256" key="8">
    <source>
        <dbReference type="ARBA" id="ARBA00035112"/>
    </source>
</evidence>
<gene>
    <name evidence="9" type="ORF">B0T15DRAFT_396525</name>
</gene>
<evidence type="ECO:0000313" key="10">
    <source>
        <dbReference type="Proteomes" id="UP001273166"/>
    </source>
</evidence>
<dbReference type="GO" id="GO:0043386">
    <property type="term" value="P:mycotoxin biosynthetic process"/>
    <property type="evidence" value="ECO:0007669"/>
    <property type="project" value="InterPro"/>
</dbReference>
<keyword evidence="10" id="KW-1185">Reference proteome</keyword>
<proteinExistence type="inferred from homology"/>
<organism evidence="9 10">
    <name type="scientific">Chaetomium strumarium</name>
    <dbReference type="NCBI Taxonomy" id="1170767"/>
    <lineage>
        <taxon>Eukaryota</taxon>
        <taxon>Fungi</taxon>
        <taxon>Dikarya</taxon>
        <taxon>Ascomycota</taxon>
        <taxon>Pezizomycotina</taxon>
        <taxon>Sordariomycetes</taxon>
        <taxon>Sordariomycetidae</taxon>
        <taxon>Sordariales</taxon>
        <taxon>Chaetomiaceae</taxon>
        <taxon>Chaetomium</taxon>
    </lineage>
</organism>
<reference evidence="9" key="2">
    <citation type="submission" date="2023-06" db="EMBL/GenBank/DDBJ databases">
        <authorList>
            <consortium name="Lawrence Berkeley National Laboratory"/>
            <person name="Mondo S.J."/>
            <person name="Hensen N."/>
            <person name="Bonometti L."/>
            <person name="Westerberg I."/>
            <person name="Brannstrom I.O."/>
            <person name="Guillou S."/>
            <person name="Cros-Aarteil S."/>
            <person name="Calhoun S."/>
            <person name="Haridas S."/>
            <person name="Kuo A."/>
            <person name="Pangilinan J."/>
            <person name="Riley R."/>
            <person name="Labutti K."/>
            <person name="Andreopoulos B."/>
            <person name="Lipzen A."/>
            <person name="Chen C."/>
            <person name="Yanf M."/>
            <person name="Daum C."/>
            <person name="Ng V."/>
            <person name="Clum A."/>
            <person name="Steindorff A."/>
            <person name="Ohm R."/>
            <person name="Martin F."/>
            <person name="Silar P."/>
            <person name="Natvig D."/>
            <person name="Lalanne C."/>
            <person name="Gautier V."/>
            <person name="Ament-Velasquez S.L."/>
            <person name="Kruys A."/>
            <person name="Hutchinson M.I."/>
            <person name="Powell A.J."/>
            <person name="Barry K."/>
            <person name="Miller A.N."/>
            <person name="Grigoriev I.V."/>
            <person name="Debuchy R."/>
            <person name="Gladieux P."/>
            <person name="Thoren M.H."/>
            <person name="Johannesson H."/>
        </authorList>
    </citation>
    <scope>NUCLEOTIDE SEQUENCE</scope>
    <source>
        <strain evidence="9">CBS 333.67</strain>
    </source>
</reference>